<feature type="domain" description="Methyltransferase type 11" evidence="1">
    <location>
        <begin position="51"/>
        <end position="146"/>
    </location>
</feature>
<dbReference type="InterPro" id="IPR013216">
    <property type="entry name" value="Methyltransf_11"/>
</dbReference>
<evidence type="ECO:0000313" key="3">
    <source>
        <dbReference type="Proteomes" id="UP000636888"/>
    </source>
</evidence>
<dbReference type="Gene3D" id="3.40.50.150">
    <property type="entry name" value="Vaccinia Virus protein VP39"/>
    <property type="match status" value="1"/>
</dbReference>
<dbReference type="GO" id="GO:0032259">
    <property type="term" value="P:methylation"/>
    <property type="evidence" value="ECO:0007669"/>
    <property type="project" value="UniProtKB-KW"/>
</dbReference>
<evidence type="ECO:0000259" key="1">
    <source>
        <dbReference type="Pfam" id="PF08241"/>
    </source>
</evidence>
<keyword evidence="2" id="KW-0489">Methyltransferase</keyword>
<dbReference type="CDD" id="cd02440">
    <property type="entry name" value="AdoMet_MTases"/>
    <property type="match status" value="1"/>
</dbReference>
<dbReference type="InterPro" id="IPR029063">
    <property type="entry name" value="SAM-dependent_MTases_sf"/>
</dbReference>
<comment type="caution">
    <text evidence="2">The sequence shown here is derived from an EMBL/GenBank/DDBJ whole genome shotgun (WGS) entry which is preliminary data.</text>
</comment>
<dbReference type="Pfam" id="PF08241">
    <property type="entry name" value="Methyltransf_11"/>
    <property type="match status" value="1"/>
</dbReference>
<keyword evidence="2" id="KW-0808">Transferase</keyword>
<dbReference type="AlphaFoldDB" id="A0A8J7LY40"/>
<organism evidence="2 3">
    <name type="scientific">Geomesophilobacter sediminis</name>
    <dbReference type="NCBI Taxonomy" id="2798584"/>
    <lineage>
        <taxon>Bacteria</taxon>
        <taxon>Pseudomonadati</taxon>
        <taxon>Thermodesulfobacteriota</taxon>
        <taxon>Desulfuromonadia</taxon>
        <taxon>Geobacterales</taxon>
        <taxon>Geobacteraceae</taxon>
        <taxon>Geomesophilobacter</taxon>
    </lineage>
</organism>
<reference evidence="2" key="1">
    <citation type="submission" date="2020-12" db="EMBL/GenBank/DDBJ databases">
        <title>Geomonas sp. Red875, isolated from river sediment.</title>
        <authorList>
            <person name="Xu Z."/>
            <person name="Zhang Z."/>
            <person name="Masuda Y."/>
            <person name="Itoh H."/>
            <person name="Senoo K."/>
        </authorList>
    </citation>
    <scope>NUCLEOTIDE SEQUENCE</scope>
    <source>
        <strain evidence="2">Red875</strain>
    </source>
</reference>
<protein>
    <submittedName>
        <fullName evidence="2">Class I SAM-dependent methyltransferase</fullName>
    </submittedName>
</protein>
<dbReference type="Proteomes" id="UP000636888">
    <property type="component" value="Unassembled WGS sequence"/>
</dbReference>
<accession>A0A8J7LY40</accession>
<evidence type="ECO:0000313" key="2">
    <source>
        <dbReference type="EMBL" id="MBJ6724276.1"/>
    </source>
</evidence>
<dbReference type="SUPFAM" id="SSF53335">
    <property type="entry name" value="S-adenosyl-L-methionine-dependent methyltransferases"/>
    <property type="match status" value="1"/>
</dbReference>
<dbReference type="GO" id="GO:0008757">
    <property type="term" value="F:S-adenosylmethionine-dependent methyltransferase activity"/>
    <property type="evidence" value="ECO:0007669"/>
    <property type="project" value="InterPro"/>
</dbReference>
<name>A0A8J7LY40_9BACT</name>
<dbReference type="RefSeq" id="WP_199383112.1">
    <property type="nucleotide sequence ID" value="NZ_JAEMHM010000004.1"/>
</dbReference>
<keyword evidence="3" id="KW-1185">Reference proteome</keyword>
<gene>
    <name evidence="2" type="ORF">JFN93_06125</name>
</gene>
<dbReference type="EMBL" id="JAEMHM010000004">
    <property type="protein sequence ID" value="MBJ6724276.1"/>
    <property type="molecule type" value="Genomic_DNA"/>
</dbReference>
<proteinExistence type="predicted"/>
<sequence length="235" mass="27031">MARNPAMIWDGLANRENLAALVRTASSPHPYQRELKGLIDDLYVEPSTIIEAGSYTGVTSFLLDDRFAKTVFDANPAALELSERLFRYHGKSATFVTGDMFRMPFPDRSFDIVFNCCVFEHFLFADRVAALREYGRILKPSGNIIIAYPNYFSLPYRIGSYLSGKQRPTSQERGLITLRSEIKDAGLRFRESRLLDYITPLQMVRRVEILGRPLKYLFKWIGFQGYLRVVIVRKP</sequence>